<feature type="chain" id="PRO_5047137563" evidence="8">
    <location>
        <begin position="33"/>
        <end position="445"/>
    </location>
</feature>
<evidence type="ECO:0000256" key="1">
    <source>
        <dbReference type="ARBA" id="ARBA00004442"/>
    </source>
</evidence>
<dbReference type="InterPro" id="IPR010130">
    <property type="entry name" value="T1SS_OMP_TolC"/>
</dbReference>
<dbReference type="PANTHER" id="PTHR30026">
    <property type="entry name" value="OUTER MEMBRANE PROTEIN TOLC"/>
    <property type="match status" value="1"/>
</dbReference>
<reference evidence="9 10" key="1">
    <citation type="submission" date="2022-10" db="EMBL/GenBank/DDBJ databases">
        <title>Paucibacter sp. hw1 Genome sequencing.</title>
        <authorList>
            <person name="Park S."/>
        </authorList>
    </citation>
    <scope>NUCLEOTIDE SEQUENCE [LARGE SCALE GENOMIC DNA]</scope>
    <source>
        <strain evidence="10">hw1</strain>
    </source>
</reference>
<dbReference type="EMBL" id="JAQQXT010000013">
    <property type="protein sequence ID" value="MDC8773660.1"/>
    <property type="molecule type" value="Genomic_DNA"/>
</dbReference>
<dbReference type="InterPro" id="IPR051906">
    <property type="entry name" value="TolC-like"/>
</dbReference>
<dbReference type="InterPro" id="IPR003423">
    <property type="entry name" value="OMP_efflux"/>
</dbReference>
<name>A0ABT5KI92_9BURK</name>
<keyword evidence="7" id="KW-0998">Cell outer membrane</keyword>
<dbReference type="NCBIfam" id="TIGR01844">
    <property type="entry name" value="type_I_sec_TolC"/>
    <property type="match status" value="1"/>
</dbReference>
<feature type="signal peptide" evidence="8">
    <location>
        <begin position="1"/>
        <end position="32"/>
    </location>
</feature>
<keyword evidence="4" id="KW-1134">Transmembrane beta strand</keyword>
<comment type="similarity">
    <text evidence="2">Belongs to the outer membrane factor (OMF) (TC 1.B.17) family.</text>
</comment>
<dbReference type="Gene3D" id="1.20.1600.10">
    <property type="entry name" value="Outer membrane efflux proteins (OEP)"/>
    <property type="match status" value="1"/>
</dbReference>
<keyword evidence="8" id="KW-0732">Signal</keyword>
<keyword evidence="3" id="KW-0813">Transport</keyword>
<evidence type="ECO:0000256" key="6">
    <source>
        <dbReference type="ARBA" id="ARBA00023136"/>
    </source>
</evidence>
<evidence type="ECO:0000256" key="3">
    <source>
        <dbReference type="ARBA" id="ARBA00022448"/>
    </source>
</evidence>
<evidence type="ECO:0000256" key="2">
    <source>
        <dbReference type="ARBA" id="ARBA00007613"/>
    </source>
</evidence>
<evidence type="ECO:0000313" key="9">
    <source>
        <dbReference type="EMBL" id="MDC8773660.1"/>
    </source>
</evidence>
<accession>A0ABT5KI92</accession>
<evidence type="ECO:0000256" key="5">
    <source>
        <dbReference type="ARBA" id="ARBA00022692"/>
    </source>
</evidence>
<keyword evidence="5" id="KW-0812">Transmembrane</keyword>
<evidence type="ECO:0000256" key="7">
    <source>
        <dbReference type="ARBA" id="ARBA00023237"/>
    </source>
</evidence>
<comment type="subcellular location">
    <subcellularLocation>
        <location evidence="1">Cell outer membrane</location>
    </subcellularLocation>
</comment>
<dbReference type="SUPFAM" id="SSF56954">
    <property type="entry name" value="Outer membrane efflux proteins (OEP)"/>
    <property type="match status" value="1"/>
</dbReference>
<gene>
    <name evidence="9" type="ORF">PRZ03_18960</name>
</gene>
<dbReference type="RefSeq" id="WP_263532226.1">
    <property type="nucleotide sequence ID" value="NZ_JAQQXT010000013.1"/>
</dbReference>
<evidence type="ECO:0000256" key="4">
    <source>
        <dbReference type="ARBA" id="ARBA00022452"/>
    </source>
</evidence>
<comment type="caution">
    <text evidence="9">The sequence shown here is derived from an EMBL/GenBank/DDBJ whole genome shotgun (WGS) entry which is preliminary data.</text>
</comment>
<evidence type="ECO:0000256" key="8">
    <source>
        <dbReference type="SAM" id="SignalP"/>
    </source>
</evidence>
<dbReference type="PANTHER" id="PTHR30026:SF20">
    <property type="entry name" value="OUTER MEMBRANE PROTEIN TOLC"/>
    <property type="match status" value="1"/>
</dbReference>
<dbReference type="Proteomes" id="UP001221189">
    <property type="component" value="Unassembled WGS sequence"/>
</dbReference>
<keyword evidence="10" id="KW-1185">Reference proteome</keyword>
<protein>
    <submittedName>
        <fullName evidence="9">TolC family outer membrane protein</fullName>
    </submittedName>
</protein>
<evidence type="ECO:0000313" key="10">
    <source>
        <dbReference type="Proteomes" id="UP001221189"/>
    </source>
</evidence>
<sequence>MSDQRVSNSLRPLTKIGVALALAFGAAAGARAQSLLELYDATRAFDPTYLSARAQADSAQYRVGQIEALEKPTLGIGGTAKHEQVDLPKRDWVGASTFQAGLTGKYSLYNKGNRLTVEQARLGLDIAAADLESAEQDLIVRLAQAYFDVLGAEDTLATTQAAKAAFAEQLASAKRNFEVGTTTITDTREAQAKYDLATAAEIAADNDLRVKRLKLNHVVGKQVTPKALALPVALPAIAPASVEPWVERAEEQHPLIRKARVGVDSSVLETGKARASDGLTADLSATAGVINARGNGSQILGTTNSGNIALSVNLPLYTGGATQNRIKEALVLEEKARQDLANARRSVSEGTRSNFFGALSQAAQVKALEAAESSTKLALDATQLGFKVGVRVNLDVLNAQTQLFTTQRDLAKARYDAVLLNLKLRQAAGVLKPEDVAATNQLLVK</sequence>
<organism evidence="9 10">
    <name type="scientific">Roseateles albus</name>
    <dbReference type="NCBI Taxonomy" id="2987525"/>
    <lineage>
        <taxon>Bacteria</taxon>
        <taxon>Pseudomonadati</taxon>
        <taxon>Pseudomonadota</taxon>
        <taxon>Betaproteobacteria</taxon>
        <taxon>Burkholderiales</taxon>
        <taxon>Sphaerotilaceae</taxon>
        <taxon>Roseateles</taxon>
    </lineage>
</organism>
<keyword evidence="6" id="KW-0472">Membrane</keyword>
<dbReference type="Pfam" id="PF02321">
    <property type="entry name" value="OEP"/>
    <property type="match status" value="2"/>
</dbReference>
<proteinExistence type="inferred from homology"/>